<evidence type="ECO:0000256" key="1">
    <source>
        <dbReference type="ARBA" id="ARBA00004141"/>
    </source>
</evidence>
<gene>
    <name evidence="11" type="ORF">BN9_085280</name>
</gene>
<evidence type="ECO:0000256" key="10">
    <source>
        <dbReference type="SAM" id="Phobius"/>
    </source>
</evidence>
<organism evidence="11 12">
    <name type="scientific">Albugo candida</name>
    <dbReference type="NCBI Taxonomy" id="65357"/>
    <lineage>
        <taxon>Eukaryota</taxon>
        <taxon>Sar</taxon>
        <taxon>Stramenopiles</taxon>
        <taxon>Oomycota</taxon>
        <taxon>Peronosporomycetes</taxon>
        <taxon>Albuginales</taxon>
        <taxon>Albuginaceae</taxon>
        <taxon>Albugo</taxon>
    </lineage>
</organism>
<dbReference type="GO" id="GO:0006784">
    <property type="term" value="P:heme A biosynthetic process"/>
    <property type="evidence" value="ECO:0007669"/>
    <property type="project" value="TreeGrafter"/>
</dbReference>
<dbReference type="NCBIfam" id="TIGR01473">
    <property type="entry name" value="cyoE_ctaB"/>
    <property type="match status" value="1"/>
</dbReference>
<dbReference type="HAMAP" id="MF_00154">
    <property type="entry name" value="CyoE_CtaB"/>
    <property type="match status" value="1"/>
</dbReference>
<dbReference type="InterPro" id="IPR044878">
    <property type="entry name" value="UbiA_sf"/>
</dbReference>
<sequence length="438" mass="48157">MQIHRRVCIESRAFIRYNSLYTNYARYQSGLPVLDHVKTQVVEPSDWKTRTKHLIGVYNQLGKVRLSALVVMSSGAGFLMAGGPVSWVSFASLSLGTGLAAISANTFNQVMESDLDAKMKRTCKRPLPLRAISHRHAIAFGSSTAAISTILLGLGCNLPTATLGLFNIGLYTLVYTPSKVRTEWNTWIGSIVGAVPPVMGWAAATGSVLSVEAALQAALLFCWQMPHFFALSWKSRKDYARGGYKMIPCADPTGARTSAIALRYSLYLLPIPVAAYLLDATSCMFAVEGTLINAYAIHLARKFAQNPTNATAHKVFMCSLWYLPVILMCMVLHSQNWLSDKERIETKSKSAFSSESDNRSDKLSAGNIKTEGNVISDRIRSLRLYLKGICIHEKLWGEKENAVSKADASRMLCPGYVSKSTQEMTALCRKVDEKSDSA</sequence>
<dbReference type="GO" id="GO:0005739">
    <property type="term" value="C:mitochondrion"/>
    <property type="evidence" value="ECO:0007669"/>
    <property type="project" value="TreeGrafter"/>
</dbReference>
<proteinExistence type="inferred from homology"/>
<evidence type="ECO:0000256" key="4">
    <source>
        <dbReference type="ARBA" id="ARBA00022679"/>
    </source>
</evidence>
<dbReference type="Proteomes" id="UP000053237">
    <property type="component" value="Unassembled WGS sequence"/>
</dbReference>
<evidence type="ECO:0000256" key="6">
    <source>
        <dbReference type="ARBA" id="ARBA00022989"/>
    </source>
</evidence>
<feature type="transmembrane region" description="Helical" evidence="10">
    <location>
        <begin position="266"/>
        <end position="292"/>
    </location>
</feature>
<dbReference type="InParanoid" id="A0A024GKW4"/>
<evidence type="ECO:0000313" key="11">
    <source>
        <dbReference type="EMBL" id="CCI47521.1"/>
    </source>
</evidence>
<evidence type="ECO:0000256" key="8">
    <source>
        <dbReference type="ARBA" id="ARBA00023136"/>
    </source>
</evidence>
<keyword evidence="12" id="KW-1185">Reference proteome</keyword>
<feature type="transmembrane region" description="Helical" evidence="10">
    <location>
        <begin position="312"/>
        <end position="333"/>
    </location>
</feature>
<dbReference type="CDD" id="cd13957">
    <property type="entry name" value="PT_UbiA_Cox10"/>
    <property type="match status" value="1"/>
</dbReference>
<comment type="similarity">
    <text evidence="2">Belongs to the UbiA prenyltransferase family.</text>
</comment>
<evidence type="ECO:0000256" key="9">
    <source>
        <dbReference type="ARBA" id="ARBA00030253"/>
    </source>
</evidence>
<dbReference type="Pfam" id="PF01040">
    <property type="entry name" value="UbiA"/>
    <property type="match status" value="1"/>
</dbReference>
<dbReference type="InterPro" id="IPR000537">
    <property type="entry name" value="UbiA_prenyltransferase"/>
</dbReference>
<comment type="caution">
    <text evidence="11">The sequence shown here is derived from an EMBL/GenBank/DDBJ whole genome shotgun (WGS) entry which is preliminary data.</text>
</comment>
<evidence type="ECO:0000313" key="12">
    <source>
        <dbReference type="Proteomes" id="UP000053237"/>
    </source>
</evidence>
<dbReference type="OrthoDB" id="5211at2759"/>
<dbReference type="PANTHER" id="PTHR43448:SF2">
    <property type="entry name" value="PROTOHEME IX FARNESYLTRANSFERASE, MITOCHONDRIAL"/>
    <property type="match status" value="1"/>
</dbReference>
<dbReference type="PROSITE" id="PS00943">
    <property type="entry name" value="UBIA"/>
    <property type="match status" value="1"/>
</dbReference>
<keyword evidence="4" id="KW-0808">Transferase</keyword>
<protein>
    <recommendedName>
        <fullName evidence="3">Protoheme IX farnesyltransferase, mitochondrial</fullName>
    </recommendedName>
    <alternativeName>
        <fullName evidence="9">Heme O synthase</fullName>
    </alternativeName>
</protein>
<dbReference type="PANTHER" id="PTHR43448">
    <property type="entry name" value="PROTOHEME IX FARNESYLTRANSFERASE, MITOCHONDRIAL"/>
    <property type="match status" value="1"/>
</dbReference>
<comment type="subcellular location">
    <subcellularLocation>
        <location evidence="1">Membrane</location>
        <topology evidence="1">Multi-pass membrane protein</topology>
    </subcellularLocation>
</comment>
<feature type="transmembrane region" description="Helical" evidence="10">
    <location>
        <begin position="187"/>
        <end position="207"/>
    </location>
</feature>
<dbReference type="GO" id="GO:0008495">
    <property type="term" value="F:protoheme IX farnesyltransferase activity"/>
    <property type="evidence" value="ECO:0007669"/>
    <property type="project" value="InterPro"/>
</dbReference>
<dbReference type="AlphaFoldDB" id="A0A024GKW4"/>
<accession>A0A024GKW4</accession>
<evidence type="ECO:0000256" key="2">
    <source>
        <dbReference type="ARBA" id="ARBA00005985"/>
    </source>
</evidence>
<feature type="transmembrane region" description="Helical" evidence="10">
    <location>
        <begin position="64"/>
        <end position="81"/>
    </location>
</feature>
<dbReference type="GO" id="GO:0016020">
    <property type="term" value="C:membrane"/>
    <property type="evidence" value="ECO:0007669"/>
    <property type="project" value="UniProtKB-SubCell"/>
</dbReference>
<dbReference type="Gene3D" id="1.10.357.140">
    <property type="entry name" value="UbiA prenyltransferase"/>
    <property type="match status" value="1"/>
</dbReference>
<evidence type="ECO:0000256" key="7">
    <source>
        <dbReference type="ARBA" id="ARBA00023133"/>
    </source>
</evidence>
<keyword evidence="7" id="KW-0350">Heme biosynthesis</keyword>
<keyword evidence="5 10" id="KW-0812">Transmembrane</keyword>
<keyword evidence="8 10" id="KW-0472">Membrane</keyword>
<evidence type="ECO:0000256" key="5">
    <source>
        <dbReference type="ARBA" id="ARBA00022692"/>
    </source>
</evidence>
<dbReference type="EMBL" id="CAIX01000173">
    <property type="protein sequence ID" value="CCI47521.1"/>
    <property type="molecule type" value="Genomic_DNA"/>
</dbReference>
<feature type="transmembrane region" description="Helical" evidence="10">
    <location>
        <begin position="158"/>
        <end position="175"/>
    </location>
</feature>
<dbReference type="InterPro" id="IPR030470">
    <property type="entry name" value="UbiA_prenylTrfase_CS"/>
</dbReference>
<name>A0A024GKW4_9STRA</name>
<dbReference type="STRING" id="65357.A0A024GKW4"/>
<dbReference type="InterPro" id="IPR006369">
    <property type="entry name" value="Protohaem_IX_farnesylTrfase"/>
</dbReference>
<reference evidence="11 12" key="1">
    <citation type="submission" date="2012-05" db="EMBL/GenBank/DDBJ databases">
        <title>Recombination and specialization in a pathogen metapopulation.</title>
        <authorList>
            <person name="Gardiner A."/>
            <person name="Kemen E."/>
            <person name="Schultz-Larsen T."/>
            <person name="MacLean D."/>
            <person name="Van Oosterhout C."/>
            <person name="Jones J.D.G."/>
        </authorList>
    </citation>
    <scope>NUCLEOTIDE SEQUENCE [LARGE SCALE GENOMIC DNA]</scope>
    <source>
        <strain evidence="11 12">Ac Nc2</strain>
    </source>
</reference>
<keyword evidence="6 10" id="KW-1133">Transmembrane helix</keyword>
<dbReference type="FunFam" id="1.10.357.140:FF:000006">
    <property type="entry name" value="Protoheme IX farnesyltransferase, mitochondrial"/>
    <property type="match status" value="1"/>
</dbReference>
<evidence type="ECO:0000256" key="3">
    <source>
        <dbReference type="ARBA" id="ARBA00016335"/>
    </source>
</evidence>